<sequence>MRVRNFLEVKLRFAAIGLLVAMASFFVMMMCPTPALAETPTGSSGVVSYVRVGASYIYINQDYPWFSWVDDDSGVPNNGYVSKAPSGVSFDPKTNTLTLANYKARTSESYPVQDSDQVFKDCHIYIGGDGNAKVTVLLKGTNTLTDSYKRTQVDKPYFIGSDCNLVVKGGTLKTSKCNGIASAKNISIKSGTLRINQCGTWGGALLAENGNVSISKAAKLYLIGADKEGGDELIDAKKCTNSYTSFKKLWGTLCYGATFKAVRVDAMGYKLNCGIFQVSTKPGEAYSIRAVRETGAEMTGFQYISRLTCTTYTPYITGCTSNAFKIGSKAAKVKTVLLSNKVNAIGKQAFKPLKKLKKIIIPCGPKSSFLYCNGSAVKSKAGSEMSKKAFSGVSKRATIEIQYYNKKKMSKSRIAAKCKKVLRSYGLPASVKVKVVFKTPLV</sequence>
<dbReference type="EMBL" id="ASSY01000007">
    <property type="protein sequence ID" value="EOS51496.1"/>
    <property type="molecule type" value="Genomic_DNA"/>
</dbReference>
<organism evidence="2 3">
    <name type="scientific">Adlercreutzia caecimuris B7</name>
    <dbReference type="NCBI Taxonomy" id="1235794"/>
    <lineage>
        <taxon>Bacteria</taxon>
        <taxon>Bacillati</taxon>
        <taxon>Actinomycetota</taxon>
        <taxon>Coriobacteriia</taxon>
        <taxon>Eggerthellales</taxon>
        <taxon>Eggerthellaceae</taxon>
        <taxon>Adlercreutzia</taxon>
    </lineage>
</organism>
<reference evidence="2 3" key="1">
    <citation type="submission" date="2013-04" db="EMBL/GenBank/DDBJ databases">
        <title>The Genome Sequence of Enterorhabdus caecimuris B7.</title>
        <authorList>
            <consortium name="The Broad Institute Genomics Platform"/>
            <consortium name="The Broad Institute Genome Sequencing Center for Infectious Disease"/>
            <person name="Earl A."/>
            <person name="Xavier R."/>
            <person name="Elson C."/>
            <person name="Duck W."/>
            <person name="Walker B."/>
            <person name="Young S."/>
            <person name="Zeng Q."/>
            <person name="Gargeya S."/>
            <person name="Fitzgerald M."/>
            <person name="Haas B."/>
            <person name="Abouelleil A."/>
            <person name="Allen A.W."/>
            <person name="Alvarado L."/>
            <person name="Arachchi H.M."/>
            <person name="Berlin A.M."/>
            <person name="Chapman S.B."/>
            <person name="Gainer-Dewar J."/>
            <person name="Goldberg J."/>
            <person name="Griggs A."/>
            <person name="Gujja S."/>
            <person name="Hansen M."/>
            <person name="Howarth C."/>
            <person name="Imamovic A."/>
            <person name="Ireland A."/>
            <person name="Larimer J."/>
            <person name="McCowan C."/>
            <person name="Murphy C."/>
            <person name="Pearson M."/>
            <person name="Poon T.W."/>
            <person name="Priest M."/>
            <person name="Roberts A."/>
            <person name="Saif S."/>
            <person name="Shea T."/>
            <person name="Sisk P."/>
            <person name="Sykes S."/>
            <person name="Wortman J."/>
            <person name="Nusbaum C."/>
            <person name="Birren B."/>
        </authorList>
    </citation>
    <scope>NUCLEOTIDE SEQUENCE [LARGE SCALE GENOMIC DNA]</scope>
    <source>
        <strain evidence="2 3">B7</strain>
    </source>
</reference>
<feature type="chain" id="PRO_5004485096" evidence="1">
    <location>
        <begin position="38"/>
        <end position="442"/>
    </location>
</feature>
<dbReference type="Gene3D" id="3.80.10.10">
    <property type="entry name" value="Ribonuclease Inhibitor"/>
    <property type="match status" value="1"/>
</dbReference>
<evidence type="ECO:0000256" key="1">
    <source>
        <dbReference type="SAM" id="SignalP"/>
    </source>
</evidence>
<dbReference type="GeneID" id="82191966"/>
<comment type="caution">
    <text evidence="2">The sequence shown here is derived from an EMBL/GenBank/DDBJ whole genome shotgun (WGS) entry which is preliminary data.</text>
</comment>
<gene>
    <name evidence="2" type="ORF">C811_00896</name>
</gene>
<protein>
    <submittedName>
        <fullName evidence="2">Uncharacterized protein</fullName>
    </submittedName>
</protein>
<dbReference type="RefSeq" id="WP_016309119.1">
    <property type="nucleotide sequence ID" value="NZ_KE159646.1"/>
</dbReference>
<name>R9KZ58_9ACTN</name>
<evidence type="ECO:0000313" key="3">
    <source>
        <dbReference type="Proteomes" id="UP000014204"/>
    </source>
</evidence>
<dbReference type="HOGENOM" id="CLU_619270_0_0_11"/>
<accession>R9KZ58</accession>
<dbReference type="AlphaFoldDB" id="R9KZ58"/>
<keyword evidence="1" id="KW-0732">Signal</keyword>
<feature type="signal peptide" evidence="1">
    <location>
        <begin position="1"/>
        <end position="37"/>
    </location>
</feature>
<dbReference type="InterPro" id="IPR032675">
    <property type="entry name" value="LRR_dom_sf"/>
</dbReference>
<evidence type="ECO:0000313" key="2">
    <source>
        <dbReference type="EMBL" id="EOS51496.1"/>
    </source>
</evidence>
<dbReference type="Proteomes" id="UP000014204">
    <property type="component" value="Unassembled WGS sequence"/>
</dbReference>
<keyword evidence="3" id="KW-1185">Reference proteome</keyword>
<proteinExistence type="predicted"/>